<keyword evidence="4" id="KW-1185">Reference proteome</keyword>
<keyword evidence="1" id="KW-0732">Signal</keyword>
<gene>
    <name evidence="3" type="ORF">MELIAE_LOCUS5998</name>
</gene>
<reference evidence="3" key="1">
    <citation type="submission" date="2021-12" db="EMBL/GenBank/DDBJ databases">
        <authorList>
            <person name="King R."/>
        </authorList>
    </citation>
    <scope>NUCLEOTIDE SEQUENCE</scope>
</reference>
<feature type="signal peptide" evidence="1">
    <location>
        <begin position="1"/>
        <end position="16"/>
    </location>
</feature>
<dbReference type="InterPro" id="IPR002223">
    <property type="entry name" value="Kunitz_BPTI"/>
</dbReference>
<feature type="chain" id="PRO_5040198229" description="BPTI/Kunitz inhibitor domain-containing protein" evidence="1">
    <location>
        <begin position="17"/>
        <end position="118"/>
    </location>
</feature>
<protein>
    <recommendedName>
        <fullName evidence="2">BPTI/Kunitz inhibitor domain-containing protein</fullName>
    </recommendedName>
</protein>
<dbReference type="SUPFAM" id="SSF57362">
    <property type="entry name" value="BPTI-like"/>
    <property type="match status" value="1"/>
</dbReference>
<proteinExistence type="predicted"/>
<dbReference type="InterPro" id="IPR036880">
    <property type="entry name" value="Kunitz_BPTI_sf"/>
</dbReference>
<evidence type="ECO:0000313" key="3">
    <source>
        <dbReference type="EMBL" id="CAH0554398.1"/>
    </source>
</evidence>
<sequence>MVKFCVFVLLCAQVFSNPTPKVFYGQPNMFNEKIENTSVLQAFCDGGAIVTSKDVNKCRDVFHEIWSWNSRVQNCTKLPIAGCKFEGNAFLSYEDCKRTAEPMCKEQELEFYIKNLAQ</sequence>
<organism evidence="3 4">
    <name type="scientific">Brassicogethes aeneus</name>
    <name type="common">Rape pollen beetle</name>
    <name type="synonym">Meligethes aeneus</name>
    <dbReference type="NCBI Taxonomy" id="1431903"/>
    <lineage>
        <taxon>Eukaryota</taxon>
        <taxon>Metazoa</taxon>
        <taxon>Ecdysozoa</taxon>
        <taxon>Arthropoda</taxon>
        <taxon>Hexapoda</taxon>
        <taxon>Insecta</taxon>
        <taxon>Pterygota</taxon>
        <taxon>Neoptera</taxon>
        <taxon>Endopterygota</taxon>
        <taxon>Coleoptera</taxon>
        <taxon>Polyphaga</taxon>
        <taxon>Cucujiformia</taxon>
        <taxon>Nitidulidae</taxon>
        <taxon>Meligethinae</taxon>
        <taxon>Brassicogethes</taxon>
    </lineage>
</organism>
<evidence type="ECO:0000313" key="4">
    <source>
        <dbReference type="Proteomes" id="UP001154078"/>
    </source>
</evidence>
<name>A0A9P0B3Q7_BRAAE</name>
<dbReference type="AlphaFoldDB" id="A0A9P0B3Q7"/>
<dbReference type="Proteomes" id="UP001154078">
    <property type="component" value="Chromosome 4"/>
</dbReference>
<dbReference type="Pfam" id="PF00014">
    <property type="entry name" value="Kunitz_BPTI"/>
    <property type="match status" value="1"/>
</dbReference>
<evidence type="ECO:0000259" key="2">
    <source>
        <dbReference type="Pfam" id="PF00014"/>
    </source>
</evidence>
<feature type="domain" description="BPTI/Kunitz inhibitor" evidence="2">
    <location>
        <begin position="52"/>
        <end position="99"/>
    </location>
</feature>
<evidence type="ECO:0000256" key="1">
    <source>
        <dbReference type="SAM" id="SignalP"/>
    </source>
</evidence>
<dbReference type="Gene3D" id="4.10.410.10">
    <property type="entry name" value="Pancreatic trypsin inhibitor Kunitz domain"/>
    <property type="match status" value="1"/>
</dbReference>
<dbReference type="EMBL" id="OV121135">
    <property type="protein sequence ID" value="CAH0554398.1"/>
    <property type="molecule type" value="Genomic_DNA"/>
</dbReference>
<accession>A0A9P0B3Q7</accession>
<dbReference type="GO" id="GO:0004867">
    <property type="term" value="F:serine-type endopeptidase inhibitor activity"/>
    <property type="evidence" value="ECO:0007669"/>
    <property type="project" value="InterPro"/>
</dbReference>